<accession>A0A835Z3Z9</accession>
<dbReference type="PANTHER" id="PTHR19328:SF75">
    <property type="entry name" value="ALDOSE SUGAR DEHYDROGENASE YLII"/>
    <property type="match status" value="1"/>
</dbReference>
<dbReference type="Gene3D" id="2.120.10.30">
    <property type="entry name" value="TolB, C-terminal domain"/>
    <property type="match status" value="1"/>
</dbReference>
<dbReference type="Pfam" id="PF07995">
    <property type="entry name" value="GSDH"/>
    <property type="match status" value="1"/>
</dbReference>
<organism evidence="2 3">
    <name type="scientific">Tribonema minus</name>
    <dbReference type="NCBI Taxonomy" id="303371"/>
    <lineage>
        <taxon>Eukaryota</taxon>
        <taxon>Sar</taxon>
        <taxon>Stramenopiles</taxon>
        <taxon>Ochrophyta</taxon>
        <taxon>PX clade</taxon>
        <taxon>Xanthophyceae</taxon>
        <taxon>Tribonematales</taxon>
        <taxon>Tribonemataceae</taxon>
        <taxon>Tribonema</taxon>
    </lineage>
</organism>
<dbReference type="InterPro" id="IPR011042">
    <property type="entry name" value="6-blade_b-propeller_TolB-like"/>
</dbReference>
<dbReference type="EMBL" id="JAFCMP010000115">
    <property type="protein sequence ID" value="KAG5185998.1"/>
    <property type="molecule type" value="Genomic_DNA"/>
</dbReference>
<dbReference type="SUPFAM" id="SSF50952">
    <property type="entry name" value="Soluble quinoprotein glucose dehydrogenase"/>
    <property type="match status" value="1"/>
</dbReference>
<feature type="domain" description="Glucose/Sorbosone dehydrogenase" evidence="1">
    <location>
        <begin position="317"/>
        <end position="435"/>
    </location>
</feature>
<keyword evidence="3" id="KW-1185">Reference proteome</keyword>
<proteinExistence type="predicted"/>
<dbReference type="InterPro" id="IPR012938">
    <property type="entry name" value="Glc/Sorbosone_DH"/>
</dbReference>
<dbReference type="Proteomes" id="UP000664859">
    <property type="component" value="Unassembled WGS sequence"/>
</dbReference>
<comment type="caution">
    <text evidence="2">The sequence shown here is derived from an EMBL/GenBank/DDBJ whole genome shotgun (WGS) entry which is preliminary data.</text>
</comment>
<dbReference type="PANTHER" id="PTHR19328">
    <property type="entry name" value="HEDGEHOG-INTERACTING PROTEIN"/>
    <property type="match status" value="1"/>
</dbReference>
<name>A0A835Z3Z9_9STRA</name>
<sequence>MALLQLRVSLLLALRDAHRIRASLLARATPRVLASAARTRSPQLRAAPHDISADIAPPRCAPPPPPPGSCSPYAAHIASAADGLTGMCAPFCGAYVAACGAELGLAADFCATRSTASAYCYPDYAAENLTPSSTALQPYWPRLDGHGKLPTQPIGMFMKPGGNSWWIVNQRGQISQIRNIPGAEQLTPILDISDRVIQGGATGELGEMGLLGLAFSPDFLRTGYFYVNYINLARFTVVARFTFASGKPKKTAASEVQILSHWQPYENHNGGTLLFEPGDLADPYAAGKTGYNLYIPTGDGGLYGDPDPLTTVTLNSDSELYLARDGGLYGDPENRAQGVNDVNVRYGKILRITLPAGTNEGGYSIPEGNISAEVWAYGFRNPWKCTFDRAHLDAPQMWCGDVGQDKFEKVIRVLPRQNHGWRNYEGSSLYSPPKIAYVDPDFEYCHGGVTNAPKQCAGKTFTGESVTGG</sequence>
<evidence type="ECO:0000313" key="2">
    <source>
        <dbReference type="EMBL" id="KAG5185998.1"/>
    </source>
</evidence>
<dbReference type="OrthoDB" id="10266706at2759"/>
<reference evidence="2" key="1">
    <citation type="submission" date="2021-02" db="EMBL/GenBank/DDBJ databases">
        <title>First Annotated Genome of the Yellow-green Alga Tribonema minus.</title>
        <authorList>
            <person name="Mahan K.M."/>
        </authorList>
    </citation>
    <scope>NUCLEOTIDE SEQUENCE</scope>
    <source>
        <strain evidence="2">UTEX B ZZ1240</strain>
    </source>
</reference>
<evidence type="ECO:0000313" key="3">
    <source>
        <dbReference type="Proteomes" id="UP000664859"/>
    </source>
</evidence>
<dbReference type="InterPro" id="IPR011041">
    <property type="entry name" value="Quinoprot_gluc/sorb_DH_b-prop"/>
</dbReference>
<gene>
    <name evidence="2" type="ORF">JKP88DRAFT_288837</name>
</gene>
<dbReference type="AlphaFoldDB" id="A0A835Z3Z9"/>
<evidence type="ECO:0000259" key="1">
    <source>
        <dbReference type="Pfam" id="PF07995"/>
    </source>
</evidence>
<protein>
    <recommendedName>
        <fullName evidence="1">Glucose/Sorbosone dehydrogenase domain-containing protein</fullName>
    </recommendedName>
</protein>